<reference evidence="1 2" key="2">
    <citation type="journal article" date="2022" name="Mol. Ecol. Resour.">
        <title>The genomes of chicory, endive, great burdock and yacon provide insights into Asteraceae paleo-polyploidization history and plant inulin production.</title>
        <authorList>
            <person name="Fan W."/>
            <person name="Wang S."/>
            <person name="Wang H."/>
            <person name="Wang A."/>
            <person name="Jiang F."/>
            <person name="Liu H."/>
            <person name="Zhao H."/>
            <person name="Xu D."/>
            <person name="Zhang Y."/>
        </authorList>
    </citation>
    <scope>NUCLEOTIDE SEQUENCE [LARGE SCALE GENOMIC DNA]</scope>
    <source>
        <strain evidence="2">cv. Yunnan</strain>
        <tissue evidence="1">Leaves</tissue>
    </source>
</reference>
<sequence>MATVSNHDRRRRRDSTCVVAKARPDHSTFVTPTDGWSRLVVVVLGGNDRGSWWFLSRRVDRVQGRRQQGVDLAAGDGFGPDLSEFILPASHDFPACQATAEPRVPPWSSGHFKRLFPAIKVRPNSFVSSIEVPAAN</sequence>
<gene>
    <name evidence="1" type="ORF">L1987_60356</name>
</gene>
<organism evidence="1 2">
    <name type="scientific">Smallanthus sonchifolius</name>
    <dbReference type="NCBI Taxonomy" id="185202"/>
    <lineage>
        <taxon>Eukaryota</taxon>
        <taxon>Viridiplantae</taxon>
        <taxon>Streptophyta</taxon>
        <taxon>Embryophyta</taxon>
        <taxon>Tracheophyta</taxon>
        <taxon>Spermatophyta</taxon>
        <taxon>Magnoliopsida</taxon>
        <taxon>eudicotyledons</taxon>
        <taxon>Gunneridae</taxon>
        <taxon>Pentapetalae</taxon>
        <taxon>asterids</taxon>
        <taxon>campanulids</taxon>
        <taxon>Asterales</taxon>
        <taxon>Asteraceae</taxon>
        <taxon>Asteroideae</taxon>
        <taxon>Heliantheae alliance</taxon>
        <taxon>Millerieae</taxon>
        <taxon>Smallanthus</taxon>
    </lineage>
</organism>
<evidence type="ECO:0000313" key="1">
    <source>
        <dbReference type="EMBL" id="KAI3742664.1"/>
    </source>
</evidence>
<name>A0ACB9D7U7_9ASTR</name>
<reference evidence="2" key="1">
    <citation type="journal article" date="2022" name="Mol. Ecol. Resour.">
        <title>The genomes of chicory, endive, great burdock and yacon provide insights into Asteraceae palaeo-polyploidization history and plant inulin production.</title>
        <authorList>
            <person name="Fan W."/>
            <person name="Wang S."/>
            <person name="Wang H."/>
            <person name="Wang A."/>
            <person name="Jiang F."/>
            <person name="Liu H."/>
            <person name="Zhao H."/>
            <person name="Xu D."/>
            <person name="Zhang Y."/>
        </authorList>
    </citation>
    <scope>NUCLEOTIDE SEQUENCE [LARGE SCALE GENOMIC DNA]</scope>
    <source>
        <strain evidence="2">cv. Yunnan</strain>
    </source>
</reference>
<accession>A0ACB9D7U7</accession>
<dbReference type="Proteomes" id="UP001056120">
    <property type="component" value="Linkage Group LG20"/>
</dbReference>
<dbReference type="EMBL" id="CM042037">
    <property type="protein sequence ID" value="KAI3742664.1"/>
    <property type="molecule type" value="Genomic_DNA"/>
</dbReference>
<keyword evidence="2" id="KW-1185">Reference proteome</keyword>
<proteinExistence type="predicted"/>
<protein>
    <submittedName>
        <fullName evidence="1">Uncharacterized protein</fullName>
    </submittedName>
</protein>
<comment type="caution">
    <text evidence="1">The sequence shown here is derived from an EMBL/GenBank/DDBJ whole genome shotgun (WGS) entry which is preliminary data.</text>
</comment>
<evidence type="ECO:0000313" key="2">
    <source>
        <dbReference type="Proteomes" id="UP001056120"/>
    </source>
</evidence>